<reference evidence="3" key="1">
    <citation type="submission" date="2021-02" db="EMBL/GenBank/DDBJ databases">
        <title>Genome sequence Cadophora malorum strain M34.</title>
        <authorList>
            <person name="Stefanovic E."/>
            <person name="Vu D."/>
            <person name="Scully C."/>
            <person name="Dijksterhuis J."/>
            <person name="Roader J."/>
            <person name="Houbraken J."/>
        </authorList>
    </citation>
    <scope>NUCLEOTIDE SEQUENCE</scope>
    <source>
        <strain evidence="3">M34</strain>
    </source>
</reference>
<name>A0A8H7VZW4_9HELO</name>
<feature type="domain" description="DUF7918" evidence="2">
    <location>
        <begin position="11"/>
        <end position="84"/>
    </location>
</feature>
<dbReference type="Proteomes" id="UP000664132">
    <property type="component" value="Unassembled WGS sequence"/>
</dbReference>
<evidence type="ECO:0000313" key="3">
    <source>
        <dbReference type="EMBL" id="KAG4412826.1"/>
    </source>
</evidence>
<comment type="caution">
    <text evidence="3">The sequence shown here is derived from an EMBL/GenBank/DDBJ whole genome shotgun (WGS) entry which is preliminary data.</text>
</comment>
<dbReference type="OrthoDB" id="3364132at2759"/>
<evidence type="ECO:0000259" key="2">
    <source>
        <dbReference type="Pfam" id="PF25534"/>
    </source>
</evidence>
<evidence type="ECO:0000256" key="1">
    <source>
        <dbReference type="SAM" id="MobiDB-lite"/>
    </source>
</evidence>
<protein>
    <recommendedName>
        <fullName evidence="2">DUF7918 domain-containing protein</fullName>
    </recommendedName>
</protein>
<feature type="region of interest" description="Disordered" evidence="1">
    <location>
        <begin position="134"/>
        <end position="159"/>
    </location>
</feature>
<dbReference type="InterPro" id="IPR057678">
    <property type="entry name" value="DUF7918"/>
</dbReference>
<dbReference type="Pfam" id="PF25534">
    <property type="entry name" value="DUF7918"/>
    <property type="match status" value="1"/>
</dbReference>
<organism evidence="3 4">
    <name type="scientific">Cadophora malorum</name>
    <dbReference type="NCBI Taxonomy" id="108018"/>
    <lineage>
        <taxon>Eukaryota</taxon>
        <taxon>Fungi</taxon>
        <taxon>Dikarya</taxon>
        <taxon>Ascomycota</taxon>
        <taxon>Pezizomycotina</taxon>
        <taxon>Leotiomycetes</taxon>
        <taxon>Helotiales</taxon>
        <taxon>Ploettnerulaceae</taxon>
        <taxon>Cadophora</taxon>
    </lineage>
</organism>
<sequence length="173" mass="19520">MCPRHLSEYLETGDDKLRDIKEDSKRMEEVGEISVVFHRSSEPTATRKPSSRRDFTAAIANVHEKALKGQAKITRFPLDQNQSCTESLLNIERSPSPDPEIISISASPVNSVKSELVKKEGVRALQGMQWWTSIKREHDNGGEGSSRKKRKSEQSVTIDLTEDSNDDNFICFN</sequence>
<proteinExistence type="predicted"/>
<dbReference type="AlphaFoldDB" id="A0A8H7VZW4"/>
<accession>A0A8H7VZW4</accession>
<dbReference type="EMBL" id="JAFJYH010000351">
    <property type="protein sequence ID" value="KAG4412826.1"/>
    <property type="molecule type" value="Genomic_DNA"/>
</dbReference>
<keyword evidence="4" id="KW-1185">Reference proteome</keyword>
<gene>
    <name evidence="3" type="ORF">IFR04_014034</name>
</gene>
<evidence type="ECO:0000313" key="4">
    <source>
        <dbReference type="Proteomes" id="UP000664132"/>
    </source>
</evidence>